<dbReference type="PANTHER" id="PTHR43394:SF17">
    <property type="entry name" value="MITOCHONDRIAL POTASSIUM CHANNEL ATP-BINDING SUBUNIT"/>
    <property type="match status" value="1"/>
</dbReference>
<evidence type="ECO:0000256" key="12">
    <source>
        <dbReference type="ARBA" id="ARBA00023065"/>
    </source>
</evidence>
<dbReference type="SUPFAM" id="SSF52540">
    <property type="entry name" value="P-loop containing nucleoside triphosphate hydrolases"/>
    <property type="match status" value="1"/>
</dbReference>
<dbReference type="GO" id="GO:0090374">
    <property type="term" value="P:oligopeptide export from mitochondrion"/>
    <property type="evidence" value="ECO:0007669"/>
    <property type="project" value="TreeGrafter"/>
</dbReference>
<dbReference type="FunFam" id="1.20.1560.10:FF:000016">
    <property type="entry name" value="ATP-binding cassette sub-family B member 8, mitochondrial"/>
    <property type="match status" value="1"/>
</dbReference>
<evidence type="ECO:0000256" key="3">
    <source>
        <dbReference type="ARBA" id="ARBA00022448"/>
    </source>
</evidence>
<comment type="caution">
    <text evidence="21">The sequence shown here is derived from an EMBL/GenBank/DDBJ whole genome shotgun (WGS) entry which is preliminary data.</text>
</comment>
<dbReference type="SUPFAM" id="SSF90123">
    <property type="entry name" value="ABC transporter transmembrane region"/>
    <property type="match status" value="1"/>
</dbReference>
<keyword evidence="14 18" id="KW-0472">Membrane</keyword>
<dbReference type="Proteomes" id="UP001208570">
    <property type="component" value="Unassembled WGS sequence"/>
</dbReference>
<evidence type="ECO:0000256" key="10">
    <source>
        <dbReference type="ARBA" id="ARBA00022958"/>
    </source>
</evidence>
<dbReference type="InterPro" id="IPR039421">
    <property type="entry name" value="Type_1_exporter"/>
</dbReference>
<evidence type="ECO:0000256" key="11">
    <source>
        <dbReference type="ARBA" id="ARBA00022989"/>
    </source>
</evidence>
<comment type="subcellular location">
    <subcellularLocation>
        <location evidence="1">Mitochondrion inner membrane</location>
        <topology evidence="1">Multi-pass membrane protein</topology>
    </subcellularLocation>
</comment>
<evidence type="ECO:0000256" key="7">
    <source>
        <dbReference type="ARBA" id="ARBA00022792"/>
    </source>
</evidence>
<dbReference type="PROSITE" id="PS50893">
    <property type="entry name" value="ABC_TRANSPORTER_2"/>
    <property type="match status" value="1"/>
</dbReference>
<feature type="transmembrane region" description="Helical" evidence="18">
    <location>
        <begin position="275"/>
        <end position="293"/>
    </location>
</feature>
<evidence type="ECO:0000256" key="8">
    <source>
        <dbReference type="ARBA" id="ARBA00022840"/>
    </source>
</evidence>
<keyword evidence="13" id="KW-0496">Mitochondrion</keyword>
<evidence type="ECO:0000256" key="5">
    <source>
        <dbReference type="ARBA" id="ARBA00022692"/>
    </source>
</evidence>
<keyword evidence="9" id="KW-0809">Transit peptide</keyword>
<keyword evidence="12" id="KW-0406">Ion transport</keyword>
<dbReference type="InterPro" id="IPR036640">
    <property type="entry name" value="ABC1_TM_sf"/>
</dbReference>
<protein>
    <recommendedName>
        <fullName evidence="15">Mitochondrial potassium channel ATP-binding subunit</fullName>
    </recommendedName>
    <alternativeName>
        <fullName evidence="17">ATP-binding cassette sub-family B member 8, mitochondrial</fullName>
    </alternativeName>
    <alternativeName>
        <fullName evidence="16">Mitochondrial sulfonylurea-receptor</fullName>
    </alternativeName>
</protein>
<dbReference type="FunFam" id="3.40.50.300:FF:000403">
    <property type="entry name" value="ATP-binding cassette sub-family B member 8, mitochondrial"/>
    <property type="match status" value="1"/>
</dbReference>
<accession>A0AAD9JRT3</accession>
<dbReference type="InterPro" id="IPR027417">
    <property type="entry name" value="P-loop_NTPase"/>
</dbReference>
<evidence type="ECO:0000313" key="22">
    <source>
        <dbReference type="Proteomes" id="UP001208570"/>
    </source>
</evidence>
<dbReference type="SMART" id="SM00382">
    <property type="entry name" value="AAA"/>
    <property type="match status" value="1"/>
</dbReference>
<dbReference type="Gene3D" id="3.40.50.300">
    <property type="entry name" value="P-loop containing nucleotide triphosphate hydrolases"/>
    <property type="match status" value="1"/>
</dbReference>
<comment type="similarity">
    <text evidence="2">Belongs to the ABC transporter superfamily. ABCB family. Multidrug resistance exporter (TC 3.A.1.201) subfamily.</text>
</comment>
<feature type="transmembrane region" description="Helical" evidence="18">
    <location>
        <begin position="202"/>
        <end position="222"/>
    </location>
</feature>
<dbReference type="Pfam" id="PF00005">
    <property type="entry name" value="ABC_tran"/>
    <property type="match status" value="1"/>
</dbReference>
<evidence type="ECO:0000256" key="15">
    <source>
        <dbReference type="ARBA" id="ARBA00040439"/>
    </source>
</evidence>
<keyword evidence="8" id="KW-0067">ATP-binding</keyword>
<dbReference type="InterPro" id="IPR011527">
    <property type="entry name" value="ABC1_TM_dom"/>
</dbReference>
<dbReference type="GO" id="GO:0006813">
    <property type="term" value="P:potassium ion transport"/>
    <property type="evidence" value="ECO:0007669"/>
    <property type="project" value="UniProtKB-KW"/>
</dbReference>
<keyword evidence="6" id="KW-0547">Nucleotide-binding</keyword>
<evidence type="ECO:0000259" key="19">
    <source>
        <dbReference type="PROSITE" id="PS50893"/>
    </source>
</evidence>
<proteinExistence type="inferred from homology"/>
<evidence type="ECO:0000256" key="1">
    <source>
        <dbReference type="ARBA" id="ARBA00004448"/>
    </source>
</evidence>
<dbReference type="PANTHER" id="PTHR43394">
    <property type="entry name" value="ATP-DEPENDENT PERMEASE MDL1, MITOCHONDRIAL"/>
    <property type="match status" value="1"/>
</dbReference>
<evidence type="ECO:0000256" key="18">
    <source>
        <dbReference type="SAM" id="Phobius"/>
    </source>
</evidence>
<keyword evidence="3" id="KW-0813">Transport</keyword>
<dbReference type="InterPro" id="IPR017871">
    <property type="entry name" value="ABC_transporter-like_CS"/>
</dbReference>
<dbReference type="InterPro" id="IPR003593">
    <property type="entry name" value="AAA+_ATPase"/>
</dbReference>
<evidence type="ECO:0000256" key="6">
    <source>
        <dbReference type="ARBA" id="ARBA00022741"/>
    </source>
</evidence>
<keyword evidence="11 18" id="KW-1133">Transmembrane helix</keyword>
<feature type="transmembrane region" description="Helical" evidence="18">
    <location>
        <begin position="147"/>
        <end position="167"/>
    </location>
</feature>
<dbReference type="GO" id="GO:0016887">
    <property type="term" value="F:ATP hydrolysis activity"/>
    <property type="evidence" value="ECO:0007669"/>
    <property type="project" value="InterPro"/>
</dbReference>
<dbReference type="InterPro" id="IPR003439">
    <property type="entry name" value="ABC_transporter-like_ATP-bd"/>
</dbReference>
<dbReference type="GO" id="GO:0015421">
    <property type="term" value="F:ABC-type oligopeptide transporter activity"/>
    <property type="evidence" value="ECO:0007669"/>
    <property type="project" value="TreeGrafter"/>
</dbReference>
<evidence type="ECO:0000256" key="16">
    <source>
        <dbReference type="ARBA" id="ARBA00041416"/>
    </source>
</evidence>
<keyword evidence="4" id="KW-0633">Potassium transport</keyword>
<dbReference type="GO" id="GO:0005524">
    <property type="term" value="F:ATP binding"/>
    <property type="evidence" value="ECO:0007669"/>
    <property type="project" value="UniProtKB-KW"/>
</dbReference>
<dbReference type="PROSITE" id="PS00211">
    <property type="entry name" value="ABC_TRANSPORTER_1"/>
    <property type="match status" value="1"/>
</dbReference>
<keyword evidence="5 18" id="KW-0812">Transmembrane</keyword>
<dbReference type="CDD" id="cd03249">
    <property type="entry name" value="ABC_MTABC3_MDL1_MDL2"/>
    <property type="match status" value="1"/>
</dbReference>
<feature type="transmembrane region" description="Helical" evidence="18">
    <location>
        <begin position="299"/>
        <end position="321"/>
    </location>
</feature>
<keyword evidence="10" id="KW-0630">Potassium</keyword>
<sequence length="728" mass="79814">MSAILALSSRSWCCGAGHKLSTVVHGQALFCSRRSIQLGLSANVDSKRLYLPSWIKHFVNCVKPRNKSLHQRHFSLKGNIKQTPSRLLVLTLGSGCVGVVTFIRTFSNHAHCEYKPKNRLSAYEETGNIPEPKLPWKEFFKLLLPDIWYLIGAILSALAVAILNIQIPLMLGDVVNILTKYTTESNGDFVQDIKAPALKLCYLYGFQGLLTFVYISLLGSLGERVATRLRKRLFESIITQDIAFFDTHKTGEIVNRLTTDVQDFKSSFKLVISQGLRSLTQTLGCIASLFIISPKMTTIMVIVVPTIIGLGSLIGSVLRTLSRKAQAQVSKATAVADEAIGNVRTVRAFAMEPKETELYNREVEQAAKLNQLLNVSIGAFQGLASVALNGIALGTLYVGGLLMSRNELKPGDLMSFMVAVQTIQRSLAQMSLLFGQAVRGLSAGARVFEYIQLKPLMPMTGGLTIPYHTMKGSIEFNGVTFTYPNRPNQVVLKDFSLKIPGGRIVALVGLSGGGKSTVAGLLERFYDVENGSITVDGINIKDLDPSWLRGRAIGYINQEPVLFATSVLENIRYGCPGATDEEVKEAAKLANAHDFITSFPDGYNTVLGERGVTVSGGQKQRIAIARALIKHPSILILDEATSALDAESERVVQEALDKIIKGRTVLVIAHRLSTIRDADVIAVMSNGVIAEIGKHEELKKKHGIYWELIKEQEKGVHQQEGFFTRQQG</sequence>
<evidence type="ECO:0000256" key="17">
    <source>
        <dbReference type="ARBA" id="ARBA00042968"/>
    </source>
</evidence>
<keyword evidence="22" id="KW-1185">Reference proteome</keyword>
<dbReference type="CDD" id="cd18574">
    <property type="entry name" value="ABC_6TM_ABCB8_like"/>
    <property type="match status" value="1"/>
</dbReference>
<feature type="domain" description="ABC transporter" evidence="19">
    <location>
        <begin position="474"/>
        <end position="711"/>
    </location>
</feature>
<dbReference type="PROSITE" id="PS50929">
    <property type="entry name" value="ABC_TM1F"/>
    <property type="match status" value="1"/>
</dbReference>
<dbReference type="Gene3D" id="1.20.1560.10">
    <property type="entry name" value="ABC transporter type 1, transmembrane domain"/>
    <property type="match status" value="1"/>
</dbReference>
<reference evidence="21" key="1">
    <citation type="journal article" date="2023" name="Mol. Biol. Evol.">
        <title>Third-Generation Sequencing Reveals the Adaptive Role of the Epigenome in Three Deep-Sea Polychaetes.</title>
        <authorList>
            <person name="Perez M."/>
            <person name="Aroh O."/>
            <person name="Sun Y."/>
            <person name="Lan Y."/>
            <person name="Juniper S.K."/>
            <person name="Young C.R."/>
            <person name="Angers B."/>
            <person name="Qian P.Y."/>
        </authorList>
    </citation>
    <scope>NUCLEOTIDE SEQUENCE</scope>
    <source>
        <strain evidence="21">P08H-3</strain>
    </source>
</reference>
<evidence type="ECO:0000256" key="2">
    <source>
        <dbReference type="ARBA" id="ARBA00007577"/>
    </source>
</evidence>
<keyword evidence="7" id="KW-0999">Mitochondrion inner membrane</keyword>
<evidence type="ECO:0000256" key="14">
    <source>
        <dbReference type="ARBA" id="ARBA00023136"/>
    </source>
</evidence>
<gene>
    <name evidence="21" type="ORF">LSH36_175g04051</name>
</gene>
<evidence type="ECO:0000313" key="21">
    <source>
        <dbReference type="EMBL" id="KAK2158178.1"/>
    </source>
</evidence>
<dbReference type="GO" id="GO:0005743">
    <property type="term" value="C:mitochondrial inner membrane"/>
    <property type="evidence" value="ECO:0007669"/>
    <property type="project" value="UniProtKB-SubCell"/>
</dbReference>
<evidence type="ECO:0000256" key="4">
    <source>
        <dbReference type="ARBA" id="ARBA00022538"/>
    </source>
</evidence>
<dbReference type="EMBL" id="JAODUP010000175">
    <property type="protein sequence ID" value="KAK2158178.1"/>
    <property type="molecule type" value="Genomic_DNA"/>
</dbReference>
<evidence type="ECO:0000259" key="20">
    <source>
        <dbReference type="PROSITE" id="PS50929"/>
    </source>
</evidence>
<name>A0AAD9JRT3_9ANNE</name>
<dbReference type="AlphaFoldDB" id="A0AAD9JRT3"/>
<organism evidence="21 22">
    <name type="scientific">Paralvinella palmiformis</name>
    <dbReference type="NCBI Taxonomy" id="53620"/>
    <lineage>
        <taxon>Eukaryota</taxon>
        <taxon>Metazoa</taxon>
        <taxon>Spiralia</taxon>
        <taxon>Lophotrochozoa</taxon>
        <taxon>Annelida</taxon>
        <taxon>Polychaeta</taxon>
        <taxon>Sedentaria</taxon>
        <taxon>Canalipalpata</taxon>
        <taxon>Terebellida</taxon>
        <taxon>Terebelliformia</taxon>
        <taxon>Alvinellidae</taxon>
        <taxon>Paralvinella</taxon>
    </lineage>
</organism>
<evidence type="ECO:0000256" key="13">
    <source>
        <dbReference type="ARBA" id="ARBA00023128"/>
    </source>
</evidence>
<evidence type="ECO:0000256" key="9">
    <source>
        <dbReference type="ARBA" id="ARBA00022946"/>
    </source>
</evidence>
<feature type="domain" description="ABC transmembrane type-1" evidence="20">
    <location>
        <begin position="151"/>
        <end position="439"/>
    </location>
</feature>
<dbReference type="Pfam" id="PF00664">
    <property type="entry name" value="ABC_membrane"/>
    <property type="match status" value="1"/>
</dbReference>